<name>A0ABR0ENP7_ZASCE</name>
<reference evidence="2 3" key="1">
    <citation type="journal article" date="2023" name="G3 (Bethesda)">
        <title>A chromosome-level genome assembly of Zasmidium syzygii isolated from banana leaves.</title>
        <authorList>
            <person name="van Westerhoven A.C."/>
            <person name="Mehrabi R."/>
            <person name="Talebi R."/>
            <person name="Steentjes M.B.F."/>
            <person name="Corcolon B."/>
            <person name="Chong P.A."/>
            <person name="Kema G.H.J."/>
            <person name="Seidl M.F."/>
        </authorList>
    </citation>
    <scope>NUCLEOTIDE SEQUENCE [LARGE SCALE GENOMIC DNA]</scope>
    <source>
        <strain evidence="2 3">P124</strain>
    </source>
</reference>
<evidence type="ECO:0000313" key="3">
    <source>
        <dbReference type="Proteomes" id="UP001305779"/>
    </source>
</evidence>
<dbReference type="Proteomes" id="UP001305779">
    <property type="component" value="Unassembled WGS sequence"/>
</dbReference>
<dbReference type="EMBL" id="JAXOVC010000004">
    <property type="protein sequence ID" value="KAK4502870.1"/>
    <property type="molecule type" value="Genomic_DNA"/>
</dbReference>
<keyword evidence="3" id="KW-1185">Reference proteome</keyword>
<feature type="signal peptide" evidence="1">
    <location>
        <begin position="1"/>
        <end position="18"/>
    </location>
</feature>
<organism evidence="2 3">
    <name type="scientific">Zasmidium cellare</name>
    <name type="common">Wine cellar mold</name>
    <name type="synonym">Racodium cellare</name>
    <dbReference type="NCBI Taxonomy" id="395010"/>
    <lineage>
        <taxon>Eukaryota</taxon>
        <taxon>Fungi</taxon>
        <taxon>Dikarya</taxon>
        <taxon>Ascomycota</taxon>
        <taxon>Pezizomycotina</taxon>
        <taxon>Dothideomycetes</taxon>
        <taxon>Dothideomycetidae</taxon>
        <taxon>Mycosphaerellales</taxon>
        <taxon>Mycosphaerellaceae</taxon>
        <taxon>Zasmidium</taxon>
    </lineage>
</organism>
<evidence type="ECO:0000256" key="1">
    <source>
        <dbReference type="SAM" id="SignalP"/>
    </source>
</evidence>
<keyword evidence="1" id="KW-0732">Signal</keyword>
<dbReference type="PANTHER" id="PTHR36182">
    <property type="entry name" value="PROTEIN, PUTATIVE (AFU_ORTHOLOGUE AFUA_6G10930)-RELATED"/>
    <property type="match status" value="1"/>
</dbReference>
<sequence>MLFAGALVGALFAAKSTAHMALNYPAPFNASNNVNRASDGFDPYLEFPYDKAGPNARWQYPCRGYQKLMGTPEGAPTATWEAGSKQNWNISGIGNHFGGSCQVGFSVDGGETFRVATSYEGNCPHRNKGNGPDGQDFEFKVPSDIEPGVHIFAWIWYNREQEFNMNCAAVKISSPGASPTHYTARSTLGKRRTIFRTDKASRDADANFVSFNERPLMFVADDGNDCLTPHTSAELKYPDPGPDIVQGDGAYPLELPTGKCAPSQMLLKQGYNGVNGNDGHA</sequence>
<dbReference type="Gene3D" id="2.70.50.70">
    <property type="match status" value="1"/>
</dbReference>
<feature type="chain" id="PRO_5046380295" description="Lytic polysaccharide monooxygenase" evidence="1">
    <location>
        <begin position="19"/>
        <end position="281"/>
    </location>
</feature>
<protein>
    <recommendedName>
        <fullName evidence="4">Lytic polysaccharide monooxygenase</fullName>
    </recommendedName>
</protein>
<evidence type="ECO:0008006" key="4">
    <source>
        <dbReference type="Google" id="ProtNLM"/>
    </source>
</evidence>
<accession>A0ABR0ENP7</accession>
<gene>
    <name evidence="2" type="ORF">PRZ48_006296</name>
</gene>
<evidence type="ECO:0000313" key="2">
    <source>
        <dbReference type="EMBL" id="KAK4502870.1"/>
    </source>
</evidence>
<dbReference type="PANTHER" id="PTHR36182:SF1">
    <property type="entry name" value="PROTEIN, PUTATIVE (AFU_ORTHOLOGUE AFUA_6G10930)-RELATED"/>
    <property type="match status" value="1"/>
</dbReference>
<proteinExistence type="predicted"/>
<comment type="caution">
    <text evidence="2">The sequence shown here is derived from an EMBL/GenBank/DDBJ whole genome shotgun (WGS) entry which is preliminary data.</text>
</comment>